<protein>
    <submittedName>
        <fullName evidence="1">Uncharacterized protein</fullName>
    </submittedName>
</protein>
<dbReference type="RefSeq" id="YP_009146336.1">
    <property type="nucleotide sequence ID" value="NC_027329.1"/>
</dbReference>
<accession>A0A0D4DA67</accession>
<gene>
    <name evidence="1" type="ORF">HB2014_93</name>
</gene>
<evidence type="ECO:0000313" key="1">
    <source>
        <dbReference type="EMBL" id="AJT60667.1"/>
    </source>
</evidence>
<dbReference type="OrthoDB" id="27342at10239"/>
<proteinExistence type="predicted"/>
<keyword evidence="2" id="KW-1185">Reference proteome</keyword>
<dbReference type="EMBL" id="KP010413">
    <property type="protein sequence ID" value="AJT60667.1"/>
    <property type="molecule type" value="Genomic_DNA"/>
</dbReference>
<sequence>MNSKIEKSDEVIRSKDKATALIADAWSRGLDYEWYLSVCQDLSVSPVSKETFDKLYVVCQDGYNEAMLQNCMSFRNPKASDLFF</sequence>
<dbReference type="KEGG" id="vg:24725721"/>
<reference evidence="1 2" key="1">
    <citation type="submission" date="2014-10" db="EMBL/GenBank/DDBJ databases">
        <title>A new lytic Salmonella pullorum phage and its enzyme lys52.</title>
        <authorList>
            <person name="Bao H."/>
        </authorList>
    </citation>
    <scope>NUCLEOTIDE SEQUENCE [LARGE SCALE GENOMIC DNA]</scope>
</reference>
<dbReference type="GeneID" id="24725721"/>
<organism evidence="1 2">
    <name type="scientific">Salmonella phage vB_SPuM_SP116</name>
    <dbReference type="NCBI Taxonomy" id="1567025"/>
    <lineage>
        <taxon>Viruses</taxon>
        <taxon>Duplodnaviria</taxon>
        <taxon>Heunggongvirae</taxon>
        <taxon>Uroviricota</taxon>
        <taxon>Caudoviricetes</taxon>
        <taxon>Andersonviridae</taxon>
        <taxon>Ounavirinae</taxon>
        <taxon>Felixounavirus</taxon>
        <taxon>Felixounavirus SP116</taxon>
    </lineage>
</organism>
<evidence type="ECO:0000313" key="2">
    <source>
        <dbReference type="Proteomes" id="UP000201623"/>
    </source>
</evidence>
<dbReference type="Proteomes" id="UP000201623">
    <property type="component" value="Segment"/>
</dbReference>
<name>A0A0D4DA67_9CAUD</name>